<evidence type="ECO:0000313" key="2">
    <source>
        <dbReference type="EMBL" id="KXH68980.1"/>
    </source>
</evidence>
<keyword evidence="3" id="KW-1185">Reference proteome</keyword>
<gene>
    <name evidence="2" type="ORF">CSAL01_08628</name>
</gene>
<proteinExistence type="predicted"/>
<name>A0A135V8F2_9PEZI</name>
<reference evidence="2 3" key="1">
    <citation type="submission" date="2014-02" db="EMBL/GenBank/DDBJ databases">
        <title>The genome sequence of Colletotrichum salicis CBS 607.94.</title>
        <authorList>
            <person name="Baroncelli R."/>
            <person name="Thon M.R."/>
        </authorList>
    </citation>
    <scope>NUCLEOTIDE SEQUENCE [LARGE SCALE GENOMIC DNA]</scope>
    <source>
        <strain evidence="2 3">CBS 607.94</strain>
    </source>
</reference>
<evidence type="ECO:0000313" key="3">
    <source>
        <dbReference type="Proteomes" id="UP000070121"/>
    </source>
</evidence>
<dbReference type="AlphaFoldDB" id="A0A135V8F2"/>
<organism evidence="2 3">
    <name type="scientific">Colletotrichum salicis</name>
    <dbReference type="NCBI Taxonomy" id="1209931"/>
    <lineage>
        <taxon>Eukaryota</taxon>
        <taxon>Fungi</taxon>
        <taxon>Dikarya</taxon>
        <taxon>Ascomycota</taxon>
        <taxon>Pezizomycotina</taxon>
        <taxon>Sordariomycetes</taxon>
        <taxon>Hypocreomycetidae</taxon>
        <taxon>Glomerellales</taxon>
        <taxon>Glomerellaceae</taxon>
        <taxon>Colletotrichum</taxon>
        <taxon>Colletotrichum acutatum species complex</taxon>
    </lineage>
</organism>
<accession>A0A135V8F2</accession>
<protein>
    <submittedName>
        <fullName evidence="2">Uncharacterized protein</fullName>
    </submittedName>
</protein>
<evidence type="ECO:0000256" key="1">
    <source>
        <dbReference type="SAM" id="MobiDB-lite"/>
    </source>
</evidence>
<dbReference type="EMBL" id="JFFI01000192">
    <property type="protein sequence ID" value="KXH68980.1"/>
    <property type="molecule type" value="Genomic_DNA"/>
</dbReference>
<sequence length="139" mass="15512">MISPQFRYRTIAREPTALPTEVDTRVSIRYPYRNDGPLYGSSCGPLNPPWPVTSYALSHCSKPSGSVVFASLKNDKTVAEKGFILQPDYGYRAAPRYLPVRRRQASVRVRLSESSSPEIPKSPQFPPRTPLQVQSFVAG</sequence>
<feature type="region of interest" description="Disordered" evidence="1">
    <location>
        <begin position="109"/>
        <end position="139"/>
    </location>
</feature>
<dbReference type="Proteomes" id="UP000070121">
    <property type="component" value="Unassembled WGS sequence"/>
</dbReference>
<feature type="compositionally biased region" description="Low complexity" evidence="1">
    <location>
        <begin position="112"/>
        <end position="122"/>
    </location>
</feature>
<comment type="caution">
    <text evidence="2">The sequence shown here is derived from an EMBL/GenBank/DDBJ whole genome shotgun (WGS) entry which is preliminary data.</text>
</comment>